<dbReference type="Pfam" id="PF00155">
    <property type="entry name" value="Aminotran_1_2"/>
    <property type="match status" value="1"/>
</dbReference>
<evidence type="ECO:0000256" key="2">
    <source>
        <dbReference type="ARBA" id="ARBA00007441"/>
    </source>
</evidence>
<protein>
    <submittedName>
        <fullName evidence="8">2-aminoadipate aminotransferase</fullName>
    </submittedName>
</protein>
<dbReference type="EMBL" id="CABPRZ010000024">
    <property type="protein sequence ID" value="VVE48371.1"/>
    <property type="molecule type" value="Genomic_DNA"/>
</dbReference>
<dbReference type="InterPro" id="IPR050859">
    <property type="entry name" value="Class-I_PLP-dep_aminotransf"/>
</dbReference>
<dbReference type="GO" id="GO:0008483">
    <property type="term" value="F:transaminase activity"/>
    <property type="evidence" value="ECO:0007669"/>
    <property type="project" value="UniProtKB-KW"/>
</dbReference>
<accession>A0A5E4YI36</accession>
<dbReference type="FunFam" id="3.40.640.10:FF:000053">
    <property type="entry name" value="Aminotransferase, class I"/>
    <property type="match status" value="1"/>
</dbReference>
<comment type="cofactor">
    <cofactor evidence="1">
        <name>pyridoxal 5'-phosphate</name>
        <dbReference type="ChEBI" id="CHEBI:597326"/>
    </cofactor>
</comment>
<dbReference type="InterPro" id="IPR015422">
    <property type="entry name" value="PyrdxlP-dep_Trfase_small"/>
</dbReference>
<dbReference type="InterPro" id="IPR004839">
    <property type="entry name" value="Aminotransferase_I/II_large"/>
</dbReference>
<dbReference type="PANTHER" id="PTHR42790">
    <property type="entry name" value="AMINOTRANSFERASE"/>
    <property type="match status" value="1"/>
</dbReference>
<feature type="domain" description="Aminotransferase class I/classII large" evidence="7">
    <location>
        <begin position="55"/>
        <end position="397"/>
    </location>
</feature>
<evidence type="ECO:0000259" key="7">
    <source>
        <dbReference type="Pfam" id="PF00155"/>
    </source>
</evidence>
<dbReference type="PANTHER" id="PTHR42790:SF19">
    <property type="entry name" value="KYNURENINE_ALPHA-AMINOADIPATE AMINOTRANSFERASE, MITOCHONDRIAL"/>
    <property type="match status" value="1"/>
</dbReference>
<evidence type="ECO:0000256" key="4">
    <source>
        <dbReference type="ARBA" id="ARBA00022576"/>
    </source>
</evidence>
<keyword evidence="9" id="KW-1185">Reference proteome</keyword>
<organism evidence="8 9">
    <name type="scientific">Pandoraea terrae</name>
    <dbReference type="NCBI Taxonomy" id="1537710"/>
    <lineage>
        <taxon>Bacteria</taxon>
        <taxon>Pseudomonadati</taxon>
        <taxon>Pseudomonadota</taxon>
        <taxon>Betaproteobacteria</taxon>
        <taxon>Burkholderiales</taxon>
        <taxon>Burkholderiaceae</taxon>
        <taxon>Pandoraea</taxon>
    </lineage>
</organism>
<comment type="similarity">
    <text evidence="2">Belongs to the class-I pyridoxal-phosphate-dependent aminotransferase family.</text>
</comment>
<gene>
    <name evidence="8" type="ORF">PTE30175_04436</name>
</gene>
<dbReference type="SUPFAM" id="SSF53383">
    <property type="entry name" value="PLP-dependent transferases"/>
    <property type="match status" value="1"/>
</dbReference>
<evidence type="ECO:0000256" key="5">
    <source>
        <dbReference type="ARBA" id="ARBA00022679"/>
    </source>
</evidence>
<proteinExistence type="inferred from homology"/>
<dbReference type="Proteomes" id="UP000414233">
    <property type="component" value="Unassembled WGS sequence"/>
</dbReference>
<evidence type="ECO:0000313" key="9">
    <source>
        <dbReference type="Proteomes" id="UP000414233"/>
    </source>
</evidence>
<evidence type="ECO:0000256" key="6">
    <source>
        <dbReference type="ARBA" id="ARBA00022898"/>
    </source>
</evidence>
<dbReference type="GO" id="GO:1901605">
    <property type="term" value="P:alpha-amino acid metabolic process"/>
    <property type="evidence" value="ECO:0007669"/>
    <property type="project" value="TreeGrafter"/>
</dbReference>
<evidence type="ECO:0000256" key="1">
    <source>
        <dbReference type="ARBA" id="ARBA00001933"/>
    </source>
</evidence>
<dbReference type="AlphaFoldDB" id="A0A5E4YI36"/>
<keyword evidence="5 8" id="KW-0808">Transferase</keyword>
<reference evidence="8 9" key="1">
    <citation type="submission" date="2019-08" db="EMBL/GenBank/DDBJ databases">
        <authorList>
            <person name="Peeters C."/>
        </authorList>
    </citation>
    <scope>NUCLEOTIDE SEQUENCE [LARGE SCALE GENOMIC DNA]</scope>
    <source>
        <strain evidence="8 9">LMG 30175</strain>
    </source>
</reference>
<evidence type="ECO:0000313" key="8">
    <source>
        <dbReference type="EMBL" id="VVE48371.1"/>
    </source>
</evidence>
<sequence>MMQAVADFPFTAPFAAPQGSAIRELFKHLATPGMISFAGGYPSPDLFDRDGLAAAAAEAWQGAAGECLQYGPTEGLPALREALAARMRAHGAQADPAQVLVTTGSQQAFDLLVRVLVAPGDTVVVERPTYSAALQALRLAQANVLSVGMDGDGLDVEALASLLAAQPAERRPKLIYTVPTFANPSGATLTLARRRRLLEIVAEYGVLLVEDDPYGELRFSGEPVPTLAALAKGVPGAEPWVVYLGSLSKVLAPGLRLGWMHGAAPLLRRCVIAKQTVDLCTPPWLQAVAASYLRQGRLDAQIVRIADAYRARATTLCTALRARLGGRFDFTEPQGGMFVWGRWRDGTDATALLNTAIEEKVMYVPGAPFFSEQSDRAALRLCFTMSTPVEIETGVGRLAQAAARHAAA</sequence>
<dbReference type="InterPro" id="IPR015424">
    <property type="entry name" value="PyrdxlP-dep_Trfase"/>
</dbReference>
<comment type="subunit">
    <text evidence="3">Homodimer.</text>
</comment>
<keyword evidence="6" id="KW-0663">Pyridoxal phosphate</keyword>
<dbReference type="GO" id="GO:0030170">
    <property type="term" value="F:pyridoxal phosphate binding"/>
    <property type="evidence" value="ECO:0007669"/>
    <property type="project" value="InterPro"/>
</dbReference>
<dbReference type="InterPro" id="IPR015421">
    <property type="entry name" value="PyrdxlP-dep_Trfase_major"/>
</dbReference>
<name>A0A5E4YI36_9BURK</name>
<dbReference type="CDD" id="cd00609">
    <property type="entry name" value="AAT_like"/>
    <property type="match status" value="1"/>
</dbReference>
<evidence type="ECO:0000256" key="3">
    <source>
        <dbReference type="ARBA" id="ARBA00011738"/>
    </source>
</evidence>
<dbReference type="Gene3D" id="3.90.1150.10">
    <property type="entry name" value="Aspartate Aminotransferase, domain 1"/>
    <property type="match status" value="1"/>
</dbReference>
<dbReference type="RefSeq" id="WP_224788921.1">
    <property type="nucleotide sequence ID" value="NZ_CABPRZ010000024.1"/>
</dbReference>
<dbReference type="Gene3D" id="3.40.640.10">
    <property type="entry name" value="Type I PLP-dependent aspartate aminotransferase-like (Major domain)"/>
    <property type="match status" value="1"/>
</dbReference>
<keyword evidence="4 8" id="KW-0032">Aminotransferase</keyword>